<evidence type="ECO:0000313" key="2">
    <source>
        <dbReference type="EMBL" id="CAE7237122.1"/>
    </source>
</evidence>
<name>A0A812L7F2_9DINO</name>
<evidence type="ECO:0000313" key="3">
    <source>
        <dbReference type="Proteomes" id="UP000604046"/>
    </source>
</evidence>
<dbReference type="EMBL" id="CAJNDS010000844">
    <property type="protein sequence ID" value="CAE7237122.1"/>
    <property type="molecule type" value="Genomic_DNA"/>
</dbReference>
<gene>
    <name evidence="2" type="primary">Rab35</name>
    <name evidence="2" type="ORF">SNAT2548_LOCUS10278</name>
</gene>
<dbReference type="Gene3D" id="2.60.120.620">
    <property type="entry name" value="q2cbj1_9rhob like domain"/>
    <property type="match status" value="1"/>
</dbReference>
<feature type="compositionally biased region" description="Low complexity" evidence="1">
    <location>
        <begin position="416"/>
        <end position="431"/>
    </location>
</feature>
<sequence>MFSDSICVGELLGEKIQVKHADEEGFNQTYTRMCVEEFRSTHELQQKMANCGQWVYVGESPFNDQLGKPYIWSQHGEWKIALVGESSSRYSCCQLPLCFQSGEPEPRPWKRHRTQGEASVVVQPLDAPRPPLRTLEPVPDLDAGALQQLYEKGYVVVKADRGMSDVINDAVRLSNILIYRLADTALGAAGNSANWDMPLLRSEEGTTNILVRLDKAPALLKLLARVAPLAEQLFQEPAEVPKVCQLAIVAPEGDTTDTTWKDMVDKNARYHIDGRGKLPNGFGLLMGIALSEKPDGAASWGAFACHPGSHRNSALQKQYKSQLKGKISAMDLGHATPVVLRPGDILIAHPLLAHRRTQNWSAYPRMQVYFRLRPRSAAMGNGSWQANVLEDPFSIWPGLRHGVASSSHQPEAGESPPAVVPAGQPAGARGS</sequence>
<proteinExistence type="predicted"/>
<organism evidence="2 3">
    <name type="scientific">Symbiodinium natans</name>
    <dbReference type="NCBI Taxonomy" id="878477"/>
    <lineage>
        <taxon>Eukaryota</taxon>
        <taxon>Sar</taxon>
        <taxon>Alveolata</taxon>
        <taxon>Dinophyceae</taxon>
        <taxon>Suessiales</taxon>
        <taxon>Symbiodiniaceae</taxon>
        <taxon>Symbiodinium</taxon>
    </lineage>
</organism>
<protein>
    <submittedName>
        <fullName evidence="2">Rab35 protein</fullName>
    </submittedName>
</protein>
<comment type="caution">
    <text evidence="2">The sequence shown here is derived from an EMBL/GenBank/DDBJ whole genome shotgun (WGS) entry which is preliminary data.</text>
</comment>
<dbReference type="OrthoDB" id="435155at2759"/>
<reference evidence="2" key="1">
    <citation type="submission" date="2021-02" db="EMBL/GenBank/DDBJ databases">
        <authorList>
            <person name="Dougan E. K."/>
            <person name="Rhodes N."/>
            <person name="Thang M."/>
            <person name="Chan C."/>
        </authorList>
    </citation>
    <scope>NUCLEOTIDE SEQUENCE</scope>
</reference>
<evidence type="ECO:0000256" key="1">
    <source>
        <dbReference type="SAM" id="MobiDB-lite"/>
    </source>
</evidence>
<keyword evidence="3" id="KW-1185">Reference proteome</keyword>
<dbReference type="Proteomes" id="UP000604046">
    <property type="component" value="Unassembled WGS sequence"/>
</dbReference>
<dbReference type="AlphaFoldDB" id="A0A812L7F2"/>
<dbReference type="Pfam" id="PF05721">
    <property type="entry name" value="PhyH"/>
    <property type="match status" value="1"/>
</dbReference>
<dbReference type="SUPFAM" id="SSF51197">
    <property type="entry name" value="Clavaminate synthase-like"/>
    <property type="match status" value="1"/>
</dbReference>
<feature type="region of interest" description="Disordered" evidence="1">
    <location>
        <begin position="401"/>
        <end position="431"/>
    </location>
</feature>
<dbReference type="InterPro" id="IPR008775">
    <property type="entry name" value="Phytyl_CoA_dOase-like"/>
</dbReference>
<accession>A0A812L7F2</accession>